<keyword evidence="1" id="KW-0732">Signal</keyword>
<organism evidence="2 3">
    <name type="scientific">Paenibacillus wynnii</name>
    <dbReference type="NCBI Taxonomy" id="268407"/>
    <lineage>
        <taxon>Bacteria</taxon>
        <taxon>Bacillati</taxon>
        <taxon>Bacillota</taxon>
        <taxon>Bacilli</taxon>
        <taxon>Bacillales</taxon>
        <taxon>Paenibacillaceae</taxon>
        <taxon>Paenibacillus</taxon>
    </lineage>
</organism>
<accession>A0A098M3U9</accession>
<dbReference type="AlphaFoldDB" id="A0A098M3U9"/>
<protein>
    <recommendedName>
        <fullName evidence="4">Sortilin N-terminal domain-containing protein</fullName>
    </recommendedName>
</protein>
<sequence>MRPIKLLILLLLTALTVAACSSPPPEPIPSPQPTEAPEEGQTITIITPDAENIDTANAPKYQIQTRLTDFELLSVSEGIAWGVTKNSLRMYMTLNNGETWANISPSSNIQFSANPIYGKDIFFTDPNNGWIIRSSYGNTETIVLRTHDGGLNWKVSSLGDDNPISSIYFITPQRGWLLTSWDATSYKESKALYSTINGGASWNIVMQNEQYSPISPNPFIPIPGVTTGMIFMNRNVGIATLQTAALPKIFMTSDGGIHWRPGQSFLVNDQLAQCDRVITGKPDFFDEGNTKGWMSVGCQTDKDKGITYHGYFTANAGKNWKFAPFTLNKLSGINRNVPPIFISSYMGWALKGNLLYQTKDQGATWKQLPASSVLQSKLSEYPEVVKLQFFTENYGWLLIEKKEDKKSVLLQSVNGGFSWRVM</sequence>
<comment type="caution">
    <text evidence="2">The sequence shown here is derived from an EMBL/GenBank/DDBJ whole genome shotgun (WGS) entry which is preliminary data.</text>
</comment>
<dbReference type="PANTHER" id="PTHR47199">
    <property type="entry name" value="PHOTOSYSTEM II STABILITY/ASSEMBLY FACTOR HCF136, CHLOROPLASTIC"/>
    <property type="match status" value="1"/>
</dbReference>
<dbReference type="PANTHER" id="PTHR47199:SF2">
    <property type="entry name" value="PHOTOSYSTEM II STABILITY_ASSEMBLY FACTOR HCF136, CHLOROPLASTIC"/>
    <property type="match status" value="1"/>
</dbReference>
<dbReference type="eggNOG" id="COG4447">
    <property type="taxonomic scope" value="Bacteria"/>
</dbReference>
<dbReference type="Proteomes" id="UP000029734">
    <property type="component" value="Unassembled WGS sequence"/>
</dbReference>
<name>A0A098M3U9_9BACL</name>
<keyword evidence="3" id="KW-1185">Reference proteome</keyword>
<evidence type="ECO:0000256" key="1">
    <source>
        <dbReference type="SAM" id="SignalP"/>
    </source>
</evidence>
<reference evidence="2 3" key="1">
    <citation type="submission" date="2014-08" db="EMBL/GenBank/DDBJ databases">
        <authorList>
            <person name="den Bakker H.C."/>
        </authorList>
    </citation>
    <scope>NUCLEOTIDE SEQUENCE [LARGE SCALE GENOMIC DNA]</scope>
    <source>
        <strain evidence="2 3">DSM 18334</strain>
    </source>
</reference>
<feature type="signal peptide" evidence="1">
    <location>
        <begin position="1"/>
        <end position="21"/>
    </location>
</feature>
<proteinExistence type="predicted"/>
<dbReference type="InterPro" id="IPR015943">
    <property type="entry name" value="WD40/YVTN_repeat-like_dom_sf"/>
</dbReference>
<dbReference type="SUPFAM" id="SSF110296">
    <property type="entry name" value="Oligoxyloglucan reducing end-specific cellobiohydrolase"/>
    <property type="match status" value="1"/>
</dbReference>
<evidence type="ECO:0000313" key="3">
    <source>
        <dbReference type="Proteomes" id="UP000029734"/>
    </source>
</evidence>
<feature type="chain" id="PRO_5038726697" description="Sortilin N-terminal domain-containing protein" evidence="1">
    <location>
        <begin position="22"/>
        <end position="422"/>
    </location>
</feature>
<dbReference type="PROSITE" id="PS51257">
    <property type="entry name" value="PROKAR_LIPOPROTEIN"/>
    <property type="match status" value="1"/>
</dbReference>
<reference evidence="2 3" key="2">
    <citation type="submission" date="2014-10" db="EMBL/GenBank/DDBJ databases">
        <title>Comparative genomics of the Paenibacillus odorifer group.</title>
        <authorList>
            <person name="Tsai Y.-C."/>
            <person name="Martin N."/>
            <person name="Korlach J."/>
            <person name="Wiedmann M."/>
        </authorList>
    </citation>
    <scope>NUCLEOTIDE SEQUENCE [LARGE SCALE GENOMIC DNA]</scope>
    <source>
        <strain evidence="2 3">DSM 18334</strain>
    </source>
</reference>
<evidence type="ECO:0008006" key="4">
    <source>
        <dbReference type="Google" id="ProtNLM"/>
    </source>
</evidence>
<dbReference type="EMBL" id="JQCR01000003">
    <property type="protein sequence ID" value="KGE17214.1"/>
    <property type="molecule type" value="Genomic_DNA"/>
</dbReference>
<evidence type="ECO:0000313" key="2">
    <source>
        <dbReference type="EMBL" id="KGE17214.1"/>
    </source>
</evidence>
<gene>
    <name evidence="2" type="ORF">PWYN_21520</name>
</gene>
<dbReference type="Gene3D" id="2.130.10.10">
    <property type="entry name" value="YVTN repeat-like/Quinoprotein amine dehydrogenase"/>
    <property type="match status" value="1"/>
</dbReference>
<dbReference type="STRING" id="268407.PWYN_21520"/>